<dbReference type="CDD" id="cd22160">
    <property type="entry name" value="F-box_AtFBL13-like"/>
    <property type="match status" value="1"/>
</dbReference>
<dbReference type="Pfam" id="PF24758">
    <property type="entry name" value="LRR_At5g56370"/>
    <property type="match status" value="1"/>
</dbReference>
<feature type="domain" description="F-box/LRR-repeat protein 15/At3g58940/PEG3-like LRR" evidence="2">
    <location>
        <begin position="104"/>
        <end position="188"/>
    </location>
</feature>
<dbReference type="InterPro" id="IPR055411">
    <property type="entry name" value="LRR_FXL15/At3g58940/PEG3-like"/>
</dbReference>
<dbReference type="Pfam" id="PF00646">
    <property type="entry name" value="F-box"/>
    <property type="match status" value="1"/>
</dbReference>
<dbReference type="InterPro" id="IPR032675">
    <property type="entry name" value="LRR_dom_sf"/>
</dbReference>
<proteinExistence type="predicted"/>
<evidence type="ECO:0000313" key="4">
    <source>
        <dbReference type="Proteomes" id="UP001237642"/>
    </source>
</evidence>
<dbReference type="Gene3D" id="3.80.10.10">
    <property type="entry name" value="Ribonuclease Inhibitor"/>
    <property type="match status" value="1"/>
</dbReference>
<dbReference type="SUPFAM" id="SSF52047">
    <property type="entry name" value="RNI-like"/>
    <property type="match status" value="1"/>
</dbReference>
<dbReference type="PANTHER" id="PTHR31639:SF237">
    <property type="entry name" value="F-BOX DOMAIN-CONTAINING PROTEIN"/>
    <property type="match status" value="1"/>
</dbReference>
<dbReference type="Proteomes" id="UP001237642">
    <property type="component" value="Unassembled WGS sequence"/>
</dbReference>
<comment type="caution">
    <text evidence="3">The sequence shown here is derived from an EMBL/GenBank/DDBJ whole genome shotgun (WGS) entry which is preliminary data.</text>
</comment>
<dbReference type="PANTHER" id="PTHR31639">
    <property type="entry name" value="F-BOX PROTEIN-LIKE"/>
    <property type="match status" value="1"/>
</dbReference>
<dbReference type="EMBL" id="JAUIZM010000007">
    <property type="protein sequence ID" value="KAK1375085.1"/>
    <property type="molecule type" value="Genomic_DNA"/>
</dbReference>
<dbReference type="InterPro" id="IPR053781">
    <property type="entry name" value="F-box_AtFBL13-like"/>
</dbReference>
<evidence type="ECO:0000259" key="2">
    <source>
        <dbReference type="Pfam" id="PF24758"/>
    </source>
</evidence>
<sequence>MSKLTKFSSEDIISDLPEIIMAVILTKLPIRDAVRTSVLSSKWKYQWTTMEQLVFEENNLCLPDDKKVAEKKLLDFIMGFLLLHDGPIQKFKLSTSYLKKSTAIDQWLRVISRKNITEIVLDEYGNEWRWKNPRISVPRSIFSFQKLTTLTLSAFTVEPPLEFQGFPCLKYLELDGVSITLEVIENLIPVTICFCPLAWRGDILVKVPVTYDYLKFIEIGCMDYKDMDEVLYVLDLLLQSPNLQELHISSPDLEEEISGIFGYGEEPDPPHYKTADFDIWERKCPADFTFKCLKTVKLSYISTKHDMEFVKFVLGRSPVLEVISII</sequence>
<gene>
    <name evidence="3" type="ORF">POM88_031278</name>
</gene>
<dbReference type="AlphaFoldDB" id="A0AAD8I017"/>
<dbReference type="SUPFAM" id="SSF81383">
    <property type="entry name" value="F-box domain"/>
    <property type="match status" value="1"/>
</dbReference>
<keyword evidence="4" id="KW-1185">Reference proteome</keyword>
<reference evidence="3" key="2">
    <citation type="submission" date="2023-05" db="EMBL/GenBank/DDBJ databases">
        <authorList>
            <person name="Schelkunov M.I."/>
        </authorList>
    </citation>
    <scope>NUCLEOTIDE SEQUENCE</scope>
    <source>
        <strain evidence="3">Hsosn_3</strain>
        <tissue evidence="3">Leaf</tissue>
    </source>
</reference>
<organism evidence="3 4">
    <name type="scientific">Heracleum sosnowskyi</name>
    <dbReference type="NCBI Taxonomy" id="360622"/>
    <lineage>
        <taxon>Eukaryota</taxon>
        <taxon>Viridiplantae</taxon>
        <taxon>Streptophyta</taxon>
        <taxon>Embryophyta</taxon>
        <taxon>Tracheophyta</taxon>
        <taxon>Spermatophyta</taxon>
        <taxon>Magnoliopsida</taxon>
        <taxon>eudicotyledons</taxon>
        <taxon>Gunneridae</taxon>
        <taxon>Pentapetalae</taxon>
        <taxon>asterids</taxon>
        <taxon>campanulids</taxon>
        <taxon>Apiales</taxon>
        <taxon>Apiaceae</taxon>
        <taxon>Apioideae</taxon>
        <taxon>apioid superclade</taxon>
        <taxon>Tordylieae</taxon>
        <taxon>Tordyliinae</taxon>
        <taxon>Heracleum</taxon>
    </lineage>
</organism>
<accession>A0AAD8I017</accession>
<evidence type="ECO:0000313" key="3">
    <source>
        <dbReference type="EMBL" id="KAK1375085.1"/>
    </source>
</evidence>
<dbReference type="InterPro" id="IPR001810">
    <property type="entry name" value="F-box_dom"/>
</dbReference>
<reference evidence="3" key="1">
    <citation type="submission" date="2023-02" db="EMBL/GenBank/DDBJ databases">
        <title>Genome of toxic invasive species Heracleum sosnowskyi carries increased number of genes despite the absence of recent whole-genome duplications.</title>
        <authorList>
            <person name="Schelkunov M."/>
            <person name="Shtratnikova V."/>
            <person name="Makarenko M."/>
            <person name="Klepikova A."/>
            <person name="Omelchenko D."/>
            <person name="Novikova G."/>
            <person name="Obukhova E."/>
            <person name="Bogdanov V."/>
            <person name="Penin A."/>
            <person name="Logacheva M."/>
        </authorList>
    </citation>
    <scope>NUCLEOTIDE SEQUENCE</scope>
    <source>
        <strain evidence="3">Hsosn_3</strain>
        <tissue evidence="3">Leaf</tissue>
    </source>
</reference>
<name>A0AAD8I017_9APIA</name>
<dbReference type="InterPro" id="IPR036047">
    <property type="entry name" value="F-box-like_dom_sf"/>
</dbReference>
<protein>
    <submittedName>
        <fullName evidence="3">F-box domain-containing protein</fullName>
    </submittedName>
</protein>
<feature type="domain" description="F-box" evidence="1">
    <location>
        <begin position="13"/>
        <end position="50"/>
    </location>
</feature>
<evidence type="ECO:0000259" key="1">
    <source>
        <dbReference type="Pfam" id="PF00646"/>
    </source>
</evidence>